<feature type="transmembrane region" description="Helical" evidence="1">
    <location>
        <begin position="69"/>
        <end position="89"/>
    </location>
</feature>
<feature type="transmembrane region" description="Helical" evidence="1">
    <location>
        <begin position="31"/>
        <end position="57"/>
    </location>
</feature>
<evidence type="ECO:0000313" key="2">
    <source>
        <dbReference type="EMBL" id="QRE02487.1"/>
    </source>
</evidence>
<name>A0A889IVV1_9GAMA</name>
<gene>
    <name evidence="2" type="primary">Ot8</name>
</gene>
<keyword evidence="1" id="KW-0812">Transmembrane</keyword>
<sequence length="105" mass="12199">MCNVVLLYYCIVLHCISMVLIHFLSYQVKPLLYYMWELCVFFSRLGGLVVPTVWVILSVLKLSPLHSMFHGNVTFPLPVLLMFPLFYCLQESNKKVANKNAFTHL</sequence>
<accession>A0A889IVV1</accession>
<proteinExistence type="predicted"/>
<organism evidence="2">
    <name type="scientific">Otarine gammaherpesvirus 4</name>
    <dbReference type="NCBI Taxonomy" id="2801541"/>
    <lineage>
        <taxon>Viruses</taxon>
        <taxon>Duplodnaviria</taxon>
        <taxon>Heunggongvirae</taxon>
        <taxon>Peploviricota</taxon>
        <taxon>Herviviricetes</taxon>
        <taxon>Herpesvirales</taxon>
        <taxon>Orthoherpesviridae</taxon>
        <taxon>Gammaherpesvirinae</taxon>
    </lineage>
</organism>
<reference evidence="2" key="1">
    <citation type="submission" date="2019-10" db="EMBL/GenBank/DDBJ databases">
        <title>Otarine herpesvirus 4 in Northern fur seal genital swab.</title>
        <authorList>
            <person name="Deming A.C."/>
            <person name="Wellehan J.F.X."/>
            <person name="Gulland F.M.D."/>
        </authorList>
    </citation>
    <scope>NUCLEOTIDE SEQUENCE</scope>
    <source>
        <strain evidence="2">Cu11-001</strain>
    </source>
</reference>
<protein>
    <submittedName>
        <fullName evidence="2">Uncharacterized protein</fullName>
    </submittedName>
</protein>
<keyword evidence="1" id="KW-0472">Membrane</keyword>
<keyword evidence="1" id="KW-1133">Transmembrane helix</keyword>
<feature type="transmembrane region" description="Helical" evidence="1">
    <location>
        <begin position="6"/>
        <end position="24"/>
    </location>
</feature>
<evidence type="ECO:0000256" key="1">
    <source>
        <dbReference type="SAM" id="Phobius"/>
    </source>
</evidence>
<dbReference type="EMBL" id="MN545486">
    <property type="protein sequence ID" value="QRE02487.1"/>
    <property type="molecule type" value="Genomic_DNA"/>
</dbReference>